<evidence type="ECO:0000313" key="1">
    <source>
        <dbReference type="EMBL" id="MBD8028680.1"/>
    </source>
</evidence>
<gene>
    <name evidence="1" type="ORF">H9636_18795</name>
</gene>
<sequence length="65" mass="7359">MIEGIELTIYMNDESISFDLSPTQTEVIFKALGIQFNTENNSLTSFADNSLKKYILPKINFVPVD</sequence>
<dbReference type="RefSeq" id="WP_191709071.1">
    <property type="nucleotide sequence ID" value="NZ_JACSQA010000057.1"/>
</dbReference>
<protein>
    <submittedName>
        <fullName evidence="1">Uncharacterized protein</fullName>
    </submittedName>
</protein>
<dbReference type="EMBL" id="JACSQA010000057">
    <property type="protein sequence ID" value="MBD8028680.1"/>
    <property type="molecule type" value="Genomic_DNA"/>
</dbReference>
<proteinExistence type="predicted"/>
<organism evidence="1 2">
    <name type="scientific">Ureibacillus galli</name>
    <dbReference type="NCBI Taxonomy" id="2762222"/>
    <lineage>
        <taxon>Bacteria</taxon>
        <taxon>Bacillati</taxon>
        <taxon>Bacillota</taxon>
        <taxon>Bacilli</taxon>
        <taxon>Bacillales</taxon>
        <taxon>Caryophanaceae</taxon>
        <taxon>Ureibacillus</taxon>
    </lineage>
</organism>
<comment type="caution">
    <text evidence="1">The sequence shown here is derived from an EMBL/GenBank/DDBJ whole genome shotgun (WGS) entry which is preliminary data.</text>
</comment>
<name>A0ABR8XHG8_9BACL</name>
<evidence type="ECO:0000313" key="2">
    <source>
        <dbReference type="Proteomes" id="UP000640930"/>
    </source>
</evidence>
<accession>A0ABR8XHG8</accession>
<keyword evidence="2" id="KW-1185">Reference proteome</keyword>
<reference evidence="1 2" key="1">
    <citation type="submission" date="2020-08" db="EMBL/GenBank/DDBJ databases">
        <title>A Genomic Blueprint of the Chicken Gut Microbiome.</title>
        <authorList>
            <person name="Gilroy R."/>
            <person name="Ravi A."/>
            <person name="Getino M."/>
            <person name="Pursley I."/>
            <person name="Horton D.L."/>
            <person name="Alikhan N.-F."/>
            <person name="Baker D."/>
            <person name="Gharbi K."/>
            <person name="Hall N."/>
            <person name="Watson M."/>
            <person name="Adriaenssens E.M."/>
            <person name="Foster-Nyarko E."/>
            <person name="Jarju S."/>
            <person name="Secka A."/>
            <person name="Antonio M."/>
            <person name="Oren A."/>
            <person name="Chaudhuri R."/>
            <person name="La Ragione R.M."/>
            <person name="Hildebrand F."/>
            <person name="Pallen M.J."/>
        </authorList>
    </citation>
    <scope>NUCLEOTIDE SEQUENCE [LARGE SCALE GENOMIC DNA]</scope>
    <source>
        <strain evidence="1 2">Re31</strain>
    </source>
</reference>
<dbReference type="Proteomes" id="UP000640930">
    <property type="component" value="Unassembled WGS sequence"/>
</dbReference>